<dbReference type="NCBIfam" id="TIGR00562">
    <property type="entry name" value="proto_IX_ox"/>
    <property type="match status" value="1"/>
</dbReference>
<protein>
    <recommendedName>
        <fullName evidence="6">Coproporphyrinogen III oxidase</fullName>
        <ecNumber evidence="6">1.3.3.15</ecNumber>
    </recommendedName>
</protein>
<evidence type="ECO:0000256" key="2">
    <source>
        <dbReference type="ARBA" id="ARBA00022630"/>
    </source>
</evidence>
<name>A0A395LXT9_9BACT</name>
<dbReference type="Gene3D" id="3.50.50.60">
    <property type="entry name" value="FAD/NAD(P)-binding domain"/>
    <property type="match status" value="1"/>
</dbReference>
<comment type="catalytic activity">
    <reaction evidence="6">
        <text>coproporphyrinogen III + 3 O2 = coproporphyrin III + 3 H2O2</text>
        <dbReference type="Rhea" id="RHEA:43436"/>
        <dbReference type="ChEBI" id="CHEBI:15379"/>
        <dbReference type="ChEBI" id="CHEBI:16240"/>
        <dbReference type="ChEBI" id="CHEBI:57309"/>
        <dbReference type="ChEBI" id="CHEBI:131725"/>
        <dbReference type="EC" id="1.3.3.15"/>
    </reaction>
</comment>
<evidence type="ECO:0000256" key="6">
    <source>
        <dbReference type="RuleBase" id="RU364052"/>
    </source>
</evidence>
<dbReference type="Gene3D" id="1.10.3110.10">
    <property type="entry name" value="protoporphyrinogen ix oxidase, domain 3"/>
    <property type="match status" value="1"/>
</dbReference>
<dbReference type="Pfam" id="PF01593">
    <property type="entry name" value="Amino_oxidase"/>
    <property type="match status" value="1"/>
</dbReference>
<evidence type="ECO:0000313" key="8">
    <source>
        <dbReference type="EMBL" id="RFM23380.1"/>
    </source>
</evidence>
<evidence type="ECO:0000259" key="7">
    <source>
        <dbReference type="Pfam" id="PF01593"/>
    </source>
</evidence>
<dbReference type="InterPro" id="IPR036188">
    <property type="entry name" value="FAD/NAD-bd_sf"/>
</dbReference>
<dbReference type="EC" id="1.3.3.15" evidence="6"/>
<dbReference type="GO" id="GO:0005737">
    <property type="term" value="C:cytoplasm"/>
    <property type="evidence" value="ECO:0007669"/>
    <property type="project" value="UniProtKB-SubCell"/>
</dbReference>
<dbReference type="PANTHER" id="PTHR42923:SF3">
    <property type="entry name" value="PROTOPORPHYRINOGEN OXIDASE"/>
    <property type="match status" value="1"/>
</dbReference>
<dbReference type="Gene3D" id="3.90.660.20">
    <property type="entry name" value="Protoporphyrinogen oxidase, mitochondrial, domain 2"/>
    <property type="match status" value="1"/>
</dbReference>
<keyword evidence="6" id="KW-0963">Cytoplasm</keyword>
<dbReference type="InterPro" id="IPR050464">
    <property type="entry name" value="Zeta_carotene_desat/Oxidored"/>
</dbReference>
<keyword evidence="4 6" id="KW-0560">Oxidoreductase</keyword>
<keyword evidence="3 6" id="KW-0274">FAD</keyword>
<gene>
    <name evidence="8" type="primary">hemG</name>
    <name evidence="8" type="ORF">D0433_11300</name>
</gene>
<evidence type="ECO:0000313" key="9">
    <source>
        <dbReference type="Proteomes" id="UP000266389"/>
    </source>
</evidence>
<keyword evidence="2 6" id="KW-0285">Flavoprotein</keyword>
<evidence type="ECO:0000256" key="1">
    <source>
        <dbReference type="ARBA" id="ARBA00001974"/>
    </source>
</evidence>
<dbReference type="PANTHER" id="PTHR42923">
    <property type="entry name" value="PROTOPORPHYRINOGEN OXIDASE"/>
    <property type="match status" value="1"/>
</dbReference>
<dbReference type="SUPFAM" id="SSF51905">
    <property type="entry name" value="FAD/NAD(P)-binding domain"/>
    <property type="match status" value="1"/>
</dbReference>
<feature type="domain" description="Amine oxidase" evidence="7">
    <location>
        <begin position="22"/>
        <end position="455"/>
    </location>
</feature>
<reference evidence="8 9" key="1">
    <citation type="journal article" date="2011" name="ISME J.">
        <title>Community ecology of hot spring cyanobacterial mats: predominant populations and their functional potential.</title>
        <authorList>
            <person name="Klatt C.G."/>
            <person name="Wood J.M."/>
            <person name="Rusch D.B."/>
            <person name="Bateson M.M."/>
            <person name="Hamamura N."/>
            <person name="Heidelberg J.F."/>
            <person name="Grossman A.R."/>
            <person name="Bhaya D."/>
            <person name="Cohan F.M."/>
            <person name="Kuhl M."/>
            <person name="Bryant D.A."/>
            <person name="Ward D.M."/>
        </authorList>
    </citation>
    <scope>NUCLEOTIDE SEQUENCE [LARGE SCALE GENOMIC DNA]</scope>
    <source>
        <strain evidence="8">OS</strain>
    </source>
</reference>
<organism evidence="8 9">
    <name type="scientific">Candidatus Thermochlorobacter aerophilus</name>
    <dbReference type="NCBI Taxonomy" id="1868324"/>
    <lineage>
        <taxon>Bacteria</taxon>
        <taxon>Pseudomonadati</taxon>
        <taxon>Chlorobiota</taxon>
        <taxon>Chlorobiia</taxon>
        <taxon>Chlorobiales</taxon>
        <taxon>Candidatus Thermochlorobacteriaceae</taxon>
        <taxon>Candidatus Thermochlorobacter</taxon>
    </lineage>
</organism>
<evidence type="ECO:0000256" key="5">
    <source>
        <dbReference type="ARBA" id="ARBA00023133"/>
    </source>
</evidence>
<comment type="function">
    <text evidence="6">Involved in coproporphyrin-dependent heme b biosynthesis. Catalyzes the oxidation of coproporphyrinogen III to coproporphyrin III.</text>
</comment>
<comment type="subcellular location">
    <subcellularLocation>
        <location evidence="6">Cytoplasm</location>
    </subcellularLocation>
</comment>
<dbReference type="InterPro" id="IPR004572">
    <property type="entry name" value="Protoporphyrinogen_oxidase"/>
</dbReference>
<comment type="caution">
    <text evidence="8">The sequence shown here is derived from an EMBL/GenBank/DDBJ whole genome shotgun (WGS) entry which is preliminary data.</text>
</comment>
<evidence type="ECO:0000256" key="4">
    <source>
        <dbReference type="ARBA" id="ARBA00023002"/>
    </source>
</evidence>
<dbReference type="UniPathway" id="UPA00252"/>
<dbReference type="GO" id="GO:0004729">
    <property type="term" value="F:oxygen-dependent protoporphyrinogen oxidase activity"/>
    <property type="evidence" value="ECO:0007669"/>
    <property type="project" value="UniProtKB-UniRule"/>
</dbReference>
<keyword evidence="5 6" id="KW-0350">Heme biosynthesis</keyword>
<dbReference type="SUPFAM" id="SSF54373">
    <property type="entry name" value="FAD-linked reductases, C-terminal domain"/>
    <property type="match status" value="1"/>
</dbReference>
<proteinExistence type="inferred from homology"/>
<dbReference type="Proteomes" id="UP000266389">
    <property type="component" value="Unassembled WGS sequence"/>
</dbReference>
<dbReference type="InterPro" id="IPR002937">
    <property type="entry name" value="Amino_oxidase"/>
</dbReference>
<evidence type="ECO:0000256" key="3">
    <source>
        <dbReference type="ARBA" id="ARBA00022827"/>
    </source>
</evidence>
<accession>A0A395LXT9</accession>
<sequence length="470" mass="51774">MHFHRETSSSMKVQVVVIGAGVAGLCAAYRLKEKGISTLVIEADKQVGGKIQSIRLENFTFDVGPNTVLDSNEAVMRLINDAGLSAKILWANSAANARYILKKNKLIALKNSPAILFTPLLSLPAKVRLFKEVFIAPSPVRETAAEFISRRFGKEVLDYLINPFLAGTFGAKPEHIAADEAFRTLTQWEKEHGSVIKGAWHALRQRKRAAKKSSRRMFSFAGGFYEVITQLAERLASNLWCEAHVQTLMRQNGTLQLSLTHAGHAQLIETKKVIVATPAPDAARLIKPIAPTLAAALEKVPYSPVAQVFLGYSTEQVHVPDAFGFLVPEVENRKILGAVFNSKIFPERYGDRLVITVFIGGSRQPELAQLPKEELIALARAELADILGIQTPPKAVATAQWHAAIPQYGLGHQEVRQAVEEYEQEHGDIFFTGNWRHGISVPDTIEHAEKIAEQVAASLHHETLASESTH</sequence>
<comment type="pathway">
    <text evidence="6">Porphyrin-containing compound metabolism; protoheme biosynthesis.</text>
</comment>
<comment type="cofactor">
    <cofactor evidence="1 6">
        <name>FAD</name>
        <dbReference type="ChEBI" id="CHEBI:57692"/>
    </cofactor>
</comment>
<dbReference type="AlphaFoldDB" id="A0A395LXT9"/>
<comment type="similarity">
    <text evidence="6">Belongs to the protoporphyrinogen/coproporphyrinogen oxidase family. Coproporphyrinogen III oxidase subfamily.</text>
</comment>
<dbReference type="GO" id="GO:0006783">
    <property type="term" value="P:heme biosynthetic process"/>
    <property type="evidence" value="ECO:0007669"/>
    <property type="project" value="UniProtKB-UniRule"/>
</dbReference>
<dbReference type="EMBL" id="PHFL01000066">
    <property type="protein sequence ID" value="RFM23380.1"/>
    <property type="molecule type" value="Genomic_DNA"/>
</dbReference>